<gene>
    <name evidence="1" type="ORF">MM415B00458_0020</name>
</gene>
<accession>A0A6M3J4B9</accession>
<evidence type="ECO:0000313" key="1">
    <source>
        <dbReference type="EMBL" id="QJA64869.1"/>
    </source>
</evidence>
<protein>
    <submittedName>
        <fullName evidence="1">Uncharacterized protein</fullName>
    </submittedName>
</protein>
<organism evidence="1">
    <name type="scientific">viral metagenome</name>
    <dbReference type="NCBI Taxonomy" id="1070528"/>
    <lineage>
        <taxon>unclassified sequences</taxon>
        <taxon>metagenomes</taxon>
        <taxon>organismal metagenomes</taxon>
    </lineage>
</organism>
<sequence length="113" mass="13166">MAIDYHTPKLCSYPTATFMVMPNTRNLSNTNLERICNTVLDNNWELLKDFIMEVYGLGISQIVFCDWATKEQIAHGKFCPAGIIERYIRDKVERDAEFEFPIKITMRDGREVL</sequence>
<reference evidence="1" key="1">
    <citation type="submission" date="2020-03" db="EMBL/GenBank/DDBJ databases">
        <title>The deep terrestrial virosphere.</title>
        <authorList>
            <person name="Holmfeldt K."/>
            <person name="Nilsson E."/>
            <person name="Simone D."/>
            <person name="Lopez-Fernandez M."/>
            <person name="Wu X."/>
            <person name="de Brujin I."/>
            <person name="Lundin D."/>
            <person name="Andersson A."/>
            <person name="Bertilsson S."/>
            <person name="Dopson M."/>
        </authorList>
    </citation>
    <scope>NUCLEOTIDE SEQUENCE</scope>
    <source>
        <strain evidence="1">MM415B00458</strain>
    </source>
</reference>
<dbReference type="EMBL" id="MT141528">
    <property type="protein sequence ID" value="QJA64869.1"/>
    <property type="molecule type" value="Genomic_DNA"/>
</dbReference>
<proteinExistence type="predicted"/>
<dbReference type="AlphaFoldDB" id="A0A6M3J4B9"/>
<name>A0A6M3J4B9_9ZZZZ</name>